<dbReference type="PANTHER" id="PTHR24201:SF2">
    <property type="entry name" value="ANKYRIN REPEAT DOMAIN-CONTAINING PROTEIN 42"/>
    <property type="match status" value="1"/>
</dbReference>
<dbReference type="Proteomes" id="UP000198329">
    <property type="component" value="Chromosome II"/>
</dbReference>
<evidence type="ECO:0000256" key="2">
    <source>
        <dbReference type="ARBA" id="ARBA00023043"/>
    </source>
</evidence>
<keyword evidence="6" id="KW-1185">Reference proteome</keyword>
<name>A0AAC9ULV2_9GAMM</name>
<proteinExistence type="predicted"/>
<protein>
    <recommendedName>
        <fullName evidence="7">Ribulose-5-phosphate 4-epimerase and related epimerases and aldolases</fullName>
    </recommendedName>
</protein>
<evidence type="ECO:0000256" key="4">
    <source>
        <dbReference type="SAM" id="SignalP"/>
    </source>
</evidence>
<dbReference type="InterPro" id="IPR036770">
    <property type="entry name" value="Ankyrin_rpt-contain_sf"/>
</dbReference>
<accession>A0AAC9ULV2</accession>
<evidence type="ECO:0000313" key="5">
    <source>
        <dbReference type="EMBL" id="ASM55917.1"/>
    </source>
</evidence>
<keyword evidence="4" id="KW-0732">Signal</keyword>
<feature type="chain" id="PRO_5042094988" description="Ribulose-5-phosphate 4-epimerase and related epimerases and aldolases" evidence="4">
    <location>
        <begin position="21"/>
        <end position="177"/>
    </location>
</feature>
<dbReference type="KEGG" id="png:PNIG_b0301"/>
<feature type="repeat" description="ANK" evidence="3">
    <location>
        <begin position="78"/>
        <end position="110"/>
    </location>
</feature>
<dbReference type="GeneID" id="300943523"/>
<dbReference type="SMART" id="SM00248">
    <property type="entry name" value="ANK"/>
    <property type="match status" value="3"/>
</dbReference>
<dbReference type="PANTHER" id="PTHR24201">
    <property type="entry name" value="ANK_REP_REGION DOMAIN-CONTAINING PROTEIN"/>
    <property type="match status" value="1"/>
</dbReference>
<evidence type="ECO:0008006" key="7">
    <source>
        <dbReference type="Google" id="ProtNLM"/>
    </source>
</evidence>
<sequence>MRNLLIIVVLLISFTSSVYAQNTTDTQTPSTQLENQHSAQTQYESLFAYYFAAARTNDTAVIKQFVSAGIPIDSYNNKGYTALMIATYHGNKNTVNTLLHLGANACMEDNRGNTALMAAIFRGEFSIAKTLVSLDCDNAHQNKAGQTAEQFAHTFGQQKVLNLLTQVKTLNKVQKPL</sequence>
<dbReference type="EMBL" id="CP011037">
    <property type="protein sequence ID" value="ASM55917.1"/>
    <property type="molecule type" value="Genomic_DNA"/>
</dbReference>
<evidence type="ECO:0000313" key="6">
    <source>
        <dbReference type="Proteomes" id="UP000198329"/>
    </source>
</evidence>
<dbReference type="PROSITE" id="PS50297">
    <property type="entry name" value="ANK_REP_REGION"/>
    <property type="match status" value="1"/>
</dbReference>
<dbReference type="PROSITE" id="PS50088">
    <property type="entry name" value="ANK_REPEAT"/>
    <property type="match status" value="1"/>
</dbReference>
<dbReference type="AlphaFoldDB" id="A0AAC9ULV2"/>
<keyword evidence="2 3" id="KW-0040">ANK repeat</keyword>
<keyword evidence="1" id="KW-0677">Repeat</keyword>
<reference evidence="5 6" key="1">
    <citation type="submission" date="2015-03" db="EMBL/GenBank/DDBJ databases">
        <authorList>
            <person name="Xie B.-B."/>
            <person name="Rong J.-C."/>
            <person name="Qin Q.-L."/>
            <person name="Zhang Y.-Z."/>
        </authorList>
    </citation>
    <scope>NUCLEOTIDE SEQUENCE [LARGE SCALE GENOMIC DNA]</scope>
    <source>
        <strain evidence="5 6">KMM 661</strain>
    </source>
</reference>
<organism evidence="5 6">
    <name type="scientific">Pseudoalteromonas nigrifaciens</name>
    <dbReference type="NCBI Taxonomy" id="28109"/>
    <lineage>
        <taxon>Bacteria</taxon>
        <taxon>Pseudomonadati</taxon>
        <taxon>Pseudomonadota</taxon>
        <taxon>Gammaproteobacteria</taxon>
        <taxon>Alteromonadales</taxon>
        <taxon>Pseudoalteromonadaceae</taxon>
        <taxon>Pseudoalteromonas</taxon>
    </lineage>
</organism>
<evidence type="ECO:0000256" key="3">
    <source>
        <dbReference type="PROSITE-ProRule" id="PRU00023"/>
    </source>
</evidence>
<dbReference type="InterPro" id="IPR002110">
    <property type="entry name" value="Ankyrin_rpt"/>
</dbReference>
<dbReference type="Pfam" id="PF12796">
    <property type="entry name" value="Ank_2"/>
    <property type="match status" value="1"/>
</dbReference>
<dbReference type="SUPFAM" id="SSF48403">
    <property type="entry name" value="Ankyrin repeat"/>
    <property type="match status" value="1"/>
</dbReference>
<feature type="signal peptide" evidence="4">
    <location>
        <begin position="1"/>
        <end position="20"/>
    </location>
</feature>
<evidence type="ECO:0000256" key="1">
    <source>
        <dbReference type="ARBA" id="ARBA00022737"/>
    </source>
</evidence>
<dbReference type="Pfam" id="PF00023">
    <property type="entry name" value="Ank"/>
    <property type="match status" value="1"/>
</dbReference>
<dbReference type="InterPro" id="IPR050776">
    <property type="entry name" value="Ank_Repeat/CDKN_Inhibitor"/>
</dbReference>
<gene>
    <name evidence="5" type="ORF">PNIG_b0301</name>
</gene>
<dbReference type="RefSeq" id="WP_089369141.1">
    <property type="nucleotide sequence ID" value="NZ_BJXZ01000039.1"/>
</dbReference>
<dbReference type="Gene3D" id="1.25.40.20">
    <property type="entry name" value="Ankyrin repeat-containing domain"/>
    <property type="match status" value="1"/>
</dbReference>